<dbReference type="EMBL" id="ABVQ01000037">
    <property type="protein sequence ID" value="EEC55901.1"/>
    <property type="molecule type" value="Genomic_DNA"/>
</dbReference>
<reference evidence="1 2" key="1">
    <citation type="submission" date="2008-11" db="EMBL/GenBank/DDBJ databases">
        <title>Draft genome sequence of Bacteroides pectinophilus (ATCC 43243).</title>
        <authorList>
            <person name="Sudarsanam P."/>
            <person name="Ley R."/>
            <person name="Guruge J."/>
            <person name="Turnbaugh P.J."/>
            <person name="Mahowald M."/>
            <person name="Liep D."/>
            <person name="Gordon J."/>
        </authorList>
    </citation>
    <scope>NUCLEOTIDE SEQUENCE [LARGE SCALE GENOMIC DNA]</scope>
    <source>
        <strain evidence="1 2">ATCC 43243</strain>
    </source>
</reference>
<organism evidence="1 2">
    <name type="scientific">[Bacteroides] pectinophilus ATCC 43243</name>
    <dbReference type="NCBI Taxonomy" id="483218"/>
    <lineage>
        <taxon>Bacteria</taxon>
        <taxon>Bacillati</taxon>
        <taxon>Bacillota</taxon>
        <taxon>Clostridia</taxon>
        <taxon>Eubacteriales</taxon>
    </lineage>
</organism>
<dbReference type="Proteomes" id="UP000003136">
    <property type="component" value="Unassembled WGS sequence"/>
</dbReference>
<protein>
    <submittedName>
        <fullName evidence="1">Uncharacterized protein</fullName>
    </submittedName>
</protein>
<keyword evidence="2" id="KW-1185">Reference proteome</keyword>
<dbReference type="eggNOG" id="ENOG5034913">
    <property type="taxonomic scope" value="Bacteria"/>
</dbReference>
<evidence type="ECO:0000313" key="1">
    <source>
        <dbReference type="EMBL" id="EEC55901.1"/>
    </source>
</evidence>
<comment type="caution">
    <text evidence="1">The sequence shown here is derived from an EMBL/GenBank/DDBJ whole genome shotgun (WGS) entry which is preliminary data.</text>
</comment>
<dbReference type="HOGENOM" id="CLU_431934_0_0_9"/>
<dbReference type="AlphaFoldDB" id="B7AUL0"/>
<reference evidence="1 2" key="2">
    <citation type="submission" date="2008-11" db="EMBL/GenBank/DDBJ databases">
        <authorList>
            <person name="Fulton L."/>
            <person name="Clifton S."/>
            <person name="Fulton B."/>
            <person name="Xu J."/>
            <person name="Minx P."/>
            <person name="Pepin K.H."/>
            <person name="Johnson M."/>
            <person name="Bhonagiri V."/>
            <person name="Nash W.E."/>
            <person name="Mardis E.R."/>
            <person name="Wilson R.K."/>
        </authorList>
    </citation>
    <scope>NUCLEOTIDE SEQUENCE [LARGE SCALE GENOMIC DNA]</scope>
    <source>
        <strain evidence="1 2">ATCC 43243</strain>
    </source>
</reference>
<gene>
    <name evidence="1" type="ORF">BACPEC_02408</name>
</gene>
<accession>B7AUL0</accession>
<name>B7AUL0_9FIRM</name>
<sequence>MKDIFAAADDIIAERPQLLEKKTDDIFNILDDGTGNMTVTRWAVMTRALMRGLTSYAIDDIISFLADISDNSLICEFTGYVLQNEKDIDMLDLLMTAYAGGRAEKVLPFVIPCVSSGNECHAAEYITMVRLLNDIKNVGDRSRLVCEYAALIEKHCQEDVILSGYTEEYCSNTEMQQLVWQLGCALYKNRHDDAIKWTDMYVYSDDRSRQLMGADFIYRGLMYNTEYFEHNFQYIDDIVVKDEEMWEKLIPAYTQYLLYDKAQCRPEIRSCVNIRIVSLKAAGTAKRLICLEQLNYRAESSAECMEIMRNLIFDRTLDPATDAGYAEDEEKRLLHCADYYMSELAQEAAVTAGNCVYDLYAGCRYTAPYEFIRNIPRTRHGLADKQKEFVSVWYERFMYGTDTDFLLSADLFTHLVRIDSLVEYISDVRPDKQTISSLMQGLVLYAVDVHKGIIRLAIKLAEYIADTDYWTKFCIDNIYCDYPDTLTGEAQKQLVNDNVYIAELADRITAYDKEYREKVNICSNDGDFAADNERQRAYWIAWRERQSEWNKESQKQSFAFAMFPGRSMKYGRRIGYIQSMGNDITYHVSSYAELNYSSELPRRYIEIPVEYMYMREDYMRHRRARGTDNEAYS</sequence>
<proteinExistence type="predicted"/>
<evidence type="ECO:0000313" key="2">
    <source>
        <dbReference type="Proteomes" id="UP000003136"/>
    </source>
</evidence>
<dbReference type="STRING" id="483218.BACPEC_02408"/>